<name>A0ACB7RK12_HYAAI</name>
<reference evidence="1" key="1">
    <citation type="submission" date="2020-05" db="EMBL/GenBank/DDBJ databases">
        <title>Large-scale comparative analyses of tick genomes elucidate their genetic diversity and vector capacities.</title>
        <authorList>
            <person name="Jia N."/>
            <person name="Wang J."/>
            <person name="Shi W."/>
            <person name="Du L."/>
            <person name="Sun Y."/>
            <person name="Zhan W."/>
            <person name="Jiang J."/>
            <person name="Wang Q."/>
            <person name="Zhang B."/>
            <person name="Ji P."/>
            <person name="Sakyi L.B."/>
            <person name="Cui X."/>
            <person name="Yuan T."/>
            <person name="Jiang B."/>
            <person name="Yang W."/>
            <person name="Lam T.T.-Y."/>
            <person name="Chang Q."/>
            <person name="Ding S."/>
            <person name="Wang X."/>
            <person name="Zhu J."/>
            <person name="Ruan X."/>
            <person name="Zhao L."/>
            <person name="Wei J."/>
            <person name="Que T."/>
            <person name="Du C."/>
            <person name="Cheng J."/>
            <person name="Dai P."/>
            <person name="Han X."/>
            <person name="Huang E."/>
            <person name="Gao Y."/>
            <person name="Liu J."/>
            <person name="Shao H."/>
            <person name="Ye R."/>
            <person name="Li L."/>
            <person name="Wei W."/>
            <person name="Wang X."/>
            <person name="Wang C."/>
            <person name="Yang T."/>
            <person name="Huo Q."/>
            <person name="Li W."/>
            <person name="Guo W."/>
            <person name="Chen H."/>
            <person name="Zhou L."/>
            <person name="Ni X."/>
            <person name="Tian J."/>
            <person name="Zhou Y."/>
            <person name="Sheng Y."/>
            <person name="Liu T."/>
            <person name="Pan Y."/>
            <person name="Xia L."/>
            <person name="Li J."/>
            <person name="Zhao F."/>
            <person name="Cao W."/>
        </authorList>
    </citation>
    <scope>NUCLEOTIDE SEQUENCE</scope>
    <source>
        <strain evidence="1">Hyas-2018</strain>
    </source>
</reference>
<gene>
    <name evidence="1" type="ORF">HPB50_026081</name>
</gene>
<comment type="caution">
    <text evidence="1">The sequence shown here is derived from an EMBL/GenBank/DDBJ whole genome shotgun (WGS) entry which is preliminary data.</text>
</comment>
<organism evidence="1 2">
    <name type="scientific">Hyalomma asiaticum</name>
    <name type="common">Tick</name>
    <dbReference type="NCBI Taxonomy" id="266040"/>
    <lineage>
        <taxon>Eukaryota</taxon>
        <taxon>Metazoa</taxon>
        <taxon>Ecdysozoa</taxon>
        <taxon>Arthropoda</taxon>
        <taxon>Chelicerata</taxon>
        <taxon>Arachnida</taxon>
        <taxon>Acari</taxon>
        <taxon>Parasitiformes</taxon>
        <taxon>Ixodida</taxon>
        <taxon>Ixodoidea</taxon>
        <taxon>Ixodidae</taxon>
        <taxon>Hyalomminae</taxon>
        <taxon>Hyalomma</taxon>
    </lineage>
</organism>
<proteinExistence type="predicted"/>
<accession>A0ACB7RK12</accession>
<sequence>MKASVFTRAAALRAPTLVAAYFMHIPWFLACDGLLRPHLSHLFSATSSGTSSLFPNGTSFKDNIPQVTRRTCEKKLAYQGAHPCGNTHNIMCLKALATTSRAADRAGSFRGSRANLFKCSHCEYTSRNEVSLAGHLQVVHAIPVYDSAAGYQCHFCQSSFSDYDQLMWHLQKHAGLDALECFLCNKRYSSKYHLERHIKTTHCRIDSIPCHLCSSKFSRRDTLVAHIRKNHMY</sequence>
<dbReference type="EMBL" id="CM023489">
    <property type="protein sequence ID" value="KAH6923267.1"/>
    <property type="molecule type" value="Genomic_DNA"/>
</dbReference>
<protein>
    <submittedName>
        <fullName evidence="1">Uncharacterized protein</fullName>
    </submittedName>
</protein>
<dbReference type="Proteomes" id="UP000821845">
    <property type="component" value="Chromosome 9"/>
</dbReference>
<evidence type="ECO:0000313" key="1">
    <source>
        <dbReference type="EMBL" id="KAH6923267.1"/>
    </source>
</evidence>
<evidence type="ECO:0000313" key="2">
    <source>
        <dbReference type="Proteomes" id="UP000821845"/>
    </source>
</evidence>
<keyword evidence="2" id="KW-1185">Reference proteome</keyword>